<dbReference type="EMBL" id="JAINUF010000012">
    <property type="protein sequence ID" value="KAJ8346254.1"/>
    <property type="molecule type" value="Genomic_DNA"/>
</dbReference>
<evidence type="ECO:0000313" key="1">
    <source>
        <dbReference type="EMBL" id="KAJ8346254.1"/>
    </source>
</evidence>
<dbReference type="Proteomes" id="UP001152622">
    <property type="component" value="Chromosome 12"/>
</dbReference>
<name>A0A9Q1EWB0_SYNKA</name>
<sequence length="94" mass="10430">MPQRIPAVTETPQHALLLYTQGVSEDSGVCTRTAVPALCRPMPNSCHLFLPPAQFLHIYIQCEHTCSFALSVGSFVQCQLGLQPSQHPHHPQRK</sequence>
<accession>A0A9Q1EWB0</accession>
<reference evidence="1" key="1">
    <citation type="journal article" date="2023" name="Science">
        <title>Genome structures resolve the early diversification of teleost fishes.</title>
        <authorList>
            <person name="Parey E."/>
            <person name="Louis A."/>
            <person name="Montfort J."/>
            <person name="Bouchez O."/>
            <person name="Roques C."/>
            <person name="Iampietro C."/>
            <person name="Lluch J."/>
            <person name="Castinel A."/>
            <person name="Donnadieu C."/>
            <person name="Desvignes T."/>
            <person name="Floi Bucao C."/>
            <person name="Jouanno E."/>
            <person name="Wen M."/>
            <person name="Mejri S."/>
            <person name="Dirks R."/>
            <person name="Jansen H."/>
            <person name="Henkel C."/>
            <person name="Chen W.J."/>
            <person name="Zahm M."/>
            <person name="Cabau C."/>
            <person name="Klopp C."/>
            <person name="Thompson A.W."/>
            <person name="Robinson-Rechavi M."/>
            <person name="Braasch I."/>
            <person name="Lecointre G."/>
            <person name="Bobe J."/>
            <person name="Postlethwait J.H."/>
            <person name="Berthelot C."/>
            <person name="Roest Crollius H."/>
            <person name="Guiguen Y."/>
        </authorList>
    </citation>
    <scope>NUCLEOTIDE SEQUENCE</scope>
    <source>
        <strain evidence="1">WJC10195</strain>
    </source>
</reference>
<evidence type="ECO:0000313" key="2">
    <source>
        <dbReference type="Proteomes" id="UP001152622"/>
    </source>
</evidence>
<protein>
    <submittedName>
        <fullName evidence="1">Uncharacterized protein</fullName>
    </submittedName>
</protein>
<dbReference type="AlphaFoldDB" id="A0A9Q1EWB0"/>
<proteinExistence type="predicted"/>
<gene>
    <name evidence="1" type="ORF">SKAU_G00304470</name>
</gene>
<organism evidence="1 2">
    <name type="scientific">Synaphobranchus kaupii</name>
    <name type="common">Kaup's arrowtooth eel</name>
    <dbReference type="NCBI Taxonomy" id="118154"/>
    <lineage>
        <taxon>Eukaryota</taxon>
        <taxon>Metazoa</taxon>
        <taxon>Chordata</taxon>
        <taxon>Craniata</taxon>
        <taxon>Vertebrata</taxon>
        <taxon>Euteleostomi</taxon>
        <taxon>Actinopterygii</taxon>
        <taxon>Neopterygii</taxon>
        <taxon>Teleostei</taxon>
        <taxon>Anguilliformes</taxon>
        <taxon>Synaphobranchidae</taxon>
        <taxon>Synaphobranchus</taxon>
    </lineage>
</organism>
<keyword evidence="2" id="KW-1185">Reference proteome</keyword>
<comment type="caution">
    <text evidence="1">The sequence shown here is derived from an EMBL/GenBank/DDBJ whole genome shotgun (WGS) entry which is preliminary data.</text>
</comment>